<proteinExistence type="predicted"/>
<dbReference type="InterPro" id="IPR002486">
    <property type="entry name" value="Col_cuticle_N"/>
</dbReference>
<evidence type="ECO:0000259" key="3">
    <source>
        <dbReference type="Pfam" id="PF01484"/>
    </source>
</evidence>
<name>A0A0C2G251_9BILA</name>
<evidence type="ECO:0000313" key="5">
    <source>
        <dbReference type="Proteomes" id="UP000054047"/>
    </source>
</evidence>
<keyword evidence="2" id="KW-0812">Transmembrane</keyword>
<dbReference type="Proteomes" id="UP000054047">
    <property type="component" value="Unassembled WGS sequence"/>
</dbReference>
<dbReference type="GO" id="GO:0042302">
    <property type="term" value="F:structural constituent of cuticle"/>
    <property type="evidence" value="ECO:0007669"/>
    <property type="project" value="InterPro"/>
</dbReference>
<dbReference type="OrthoDB" id="5983381at2759"/>
<gene>
    <name evidence="4" type="ORF">ANCDUO_14831</name>
</gene>
<dbReference type="Pfam" id="PF01484">
    <property type="entry name" value="Col_cuticle_N"/>
    <property type="match status" value="1"/>
</dbReference>
<sequence>MGSARLAAYSAIGLSTVCVIATVFYLPVFLSKIQAIQHRLAKNVDEFNVMQNYCLFDHDGQKSV</sequence>
<organism evidence="4 5">
    <name type="scientific">Ancylostoma duodenale</name>
    <dbReference type="NCBI Taxonomy" id="51022"/>
    <lineage>
        <taxon>Eukaryota</taxon>
        <taxon>Metazoa</taxon>
        <taxon>Ecdysozoa</taxon>
        <taxon>Nematoda</taxon>
        <taxon>Chromadorea</taxon>
        <taxon>Rhabditida</taxon>
        <taxon>Rhabditina</taxon>
        <taxon>Rhabditomorpha</taxon>
        <taxon>Strongyloidea</taxon>
        <taxon>Ancylostomatidae</taxon>
        <taxon>Ancylostomatinae</taxon>
        <taxon>Ancylostoma</taxon>
    </lineage>
</organism>
<evidence type="ECO:0000313" key="4">
    <source>
        <dbReference type="EMBL" id="KIH55020.1"/>
    </source>
</evidence>
<feature type="transmembrane region" description="Helical" evidence="2">
    <location>
        <begin position="6"/>
        <end position="30"/>
    </location>
</feature>
<feature type="domain" description="Nematode cuticle collagen N-terminal" evidence="3">
    <location>
        <begin position="9"/>
        <end position="50"/>
    </location>
</feature>
<keyword evidence="2" id="KW-0472">Membrane</keyword>
<dbReference type="AlphaFoldDB" id="A0A0C2G251"/>
<keyword evidence="5" id="KW-1185">Reference proteome</keyword>
<accession>A0A0C2G251</accession>
<evidence type="ECO:0000256" key="2">
    <source>
        <dbReference type="SAM" id="Phobius"/>
    </source>
</evidence>
<keyword evidence="1" id="KW-0677">Repeat</keyword>
<evidence type="ECO:0000256" key="1">
    <source>
        <dbReference type="ARBA" id="ARBA00022737"/>
    </source>
</evidence>
<reference evidence="4 5" key="1">
    <citation type="submission" date="2013-12" db="EMBL/GenBank/DDBJ databases">
        <title>Draft genome of the parsitic nematode Ancylostoma duodenale.</title>
        <authorList>
            <person name="Mitreva M."/>
        </authorList>
    </citation>
    <scope>NUCLEOTIDE SEQUENCE [LARGE SCALE GENOMIC DNA]</scope>
    <source>
        <strain evidence="4 5">Zhejiang</strain>
    </source>
</reference>
<keyword evidence="2" id="KW-1133">Transmembrane helix</keyword>
<dbReference type="EMBL" id="KN738045">
    <property type="protein sequence ID" value="KIH55020.1"/>
    <property type="molecule type" value="Genomic_DNA"/>
</dbReference>
<protein>
    <recommendedName>
        <fullName evidence="3">Nematode cuticle collagen N-terminal domain-containing protein</fullName>
    </recommendedName>
</protein>